<evidence type="ECO:0000256" key="4">
    <source>
        <dbReference type="ARBA" id="ARBA00016244"/>
    </source>
</evidence>
<keyword evidence="5 7" id="KW-0964">Secreted</keyword>
<comment type="caution">
    <text evidence="11">The sequence shown here is derived from an EMBL/GenBank/DDBJ whole genome shotgun (WGS) entry which is preliminary data.</text>
</comment>
<sequence>MSTNSLMTVGVQAMFAAQTQLSTTSHNIVNAAVEGYSRQSTRLTTVAGRSTGVGYIGGGVSVDTIERAANRFLTARNNQTQAQASADSTRVDMLTQLEDGYALGEQGLGQAASRLFASFGDMAAAPKDESVRQVVLSAAENLTSRFRSTGEHLDALQTSVTEQLGDEVSVVNGLTEQIAKLNGQLTGTGNAKDQPNDLLDQRDQLIAQISQHIEVNRVDNRGQDGKPDGSVSLFVGGGQPLVMGTTSHDLKAVPDASAPERTRLVVDLNGHDRELTSRSIGGGSMSGLLQFQNEDLVDARAQLGLLATSLADSVNTQHAQGTDLDGAVGQSLLSVGEPKVWASAFNARDGSGEPASRVSINRVAGQGSQLQASDYSLRLDPADNTRYQVTRQSDGTVFSGLDSGAQVDGFTFDVSGAPMSAQDRFLLEPVSAASSSTTVAITDPRQLAGAGATASGSGNANALVMQNLAKAANIDGKTFSNANAHLISDLGVRVQRATADSASSSSLAELNKAQFGSETGVNLEEEAAHLLQYQQSYQAAAKVLGTAQKLFDTMLSIMN</sequence>
<gene>
    <name evidence="7" type="primary">flgK</name>
    <name evidence="11" type="ORF">BDD16_002772</name>
</gene>
<dbReference type="Pfam" id="PF22638">
    <property type="entry name" value="FlgK_D1"/>
    <property type="match status" value="1"/>
</dbReference>
<protein>
    <recommendedName>
        <fullName evidence="4 7">Flagellar hook-associated protein 1</fullName>
        <shortName evidence="7">HAP1</shortName>
    </recommendedName>
</protein>
<dbReference type="EMBL" id="JACCFH010000001">
    <property type="protein sequence ID" value="NYG33786.1"/>
    <property type="molecule type" value="Genomic_DNA"/>
</dbReference>
<keyword evidence="11" id="KW-0969">Cilium</keyword>
<evidence type="ECO:0000256" key="2">
    <source>
        <dbReference type="ARBA" id="ARBA00004613"/>
    </source>
</evidence>
<dbReference type="InterPro" id="IPR010930">
    <property type="entry name" value="Flg_bb/hook_C_dom"/>
</dbReference>
<evidence type="ECO:0000256" key="1">
    <source>
        <dbReference type="ARBA" id="ARBA00004365"/>
    </source>
</evidence>
<proteinExistence type="inferred from homology"/>
<feature type="domain" description="Flagellar basal-body/hook protein C-terminal" evidence="8">
    <location>
        <begin position="519"/>
        <end position="556"/>
    </location>
</feature>
<keyword evidence="12" id="KW-1185">Reference proteome</keyword>
<dbReference type="Pfam" id="PF06429">
    <property type="entry name" value="Flg_bbr_C"/>
    <property type="match status" value="1"/>
</dbReference>
<keyword evidence="11" id="KW-0966">Cell projection</keyword>
<dbReference type="GO" id="GO:0009424">
    <property type="term" value="C:bacterial-type flagellum hook"/>
    <property type="evidence" value="ECO:0007669"/>
    <property type="project" value="UniProtKB-UniRule"/>
</dbReference>
<evidence type="ECO:0000313" key="11">
    <source>
        <dbReference type="EMBL" id="NYG33786.1"/>
    </source>
</evidence>
<dbReference type="InterPro" id="IPR053927">
    <property type="entry name" value="FlgK_helical"/>
</dbReference>
<dbReference type="SUPFAM" id="SSF64518">
    <property type="entry name" value="Phase 1 flagellin"/>
    <property type="match status" value="1"/>
</dbReference>
<evidence type="ECO:0000256" key="3">
    <source>
        <dbReference type="ARBA" id="ARBA00009677"/>
    </source>
</evidence>
<dbReference type="InterPro" id="IPR049119">
    <property type="entry name" value="FlgK_D2-like"/>
</dbReference>
<dbReference type="Pfam" id="PF21158">
    <property type="entry name" value="flgK_1st_1"/>
    <property type="match status" value="1"/>
</dbReference>
<organism evidence="11 12">
    <name type="scientific">Sphaerotilus montanus</name>
    <dbReference type="NCBI Taxonomy" id="522889"/>
    <lineage>
        <taxon>Bacteria</taxon>
        <taxon>Pseudomonadati</taxon>
        <taxon>Pseudomonadota</taxon>
        <taxon>Betaproteobacteria</taxon>
        <taxon>Burkholderiales</taxon>
        <taxon>Sphaerotilaceae</taxon>
        <taxon>Sphaerotilus</taxon>
    </lineage>
</organism>
<reference evidence="11 12" key="1">
    <citation type="submission" date="2020-07" db="EMBL/GenBank/DDBJ databases">
        <title>Genomic Encyclopedia of Archaeal and Bacterial Type Strains, Phase II (KMG-II): from individual species to whole genera.</title>
        <authorList>
            <person name="Goeker M."/>
        </authorList>
    </citation>
    <scope>NUCLEOTIDE SEQUENCE [LARGE SCALE GENOMIC DNA]</scope>
    <source>
        <strain evidence="11 12">DSM 21226</strain>
    </source>
</reference>
<keyword evidence="11" id="KW-0282">Flagellum</keyword>
<dbReference type="PANTHER" id="PTHR30033">
    <property type="entry name" value="FLAGELLAR HOOK-ASSOCIATED PROTEIN 1"/>
    <property type="match status" value="1"/>
</dbReference>
<feature type="domain" description="Flagellar hook-associated protein FlgK helical" evidence="10">
    <location>
        <begin position="94"/>
        <end position="332"/>
    </location>
</feature>
<keyword evidence="6 7" id="KW-0975">Bacterial flagellum</keyword>
<evidence type="ECO:0000259" key="8">
    <source>
        <dbReference type="Pfam" id="PF06429"/>
    </source>
</evidence>
<comment type="subcellular location">
    <subcellularLocation>
        <location evidence="1 7">Bacterial flagellum</location>
    </subcellularLocation>
    <subcellularLocation>
        <location evidence="2 7">Secreted</location>
    </subcellularLocation>
</comment>
<dbReference type="GO" id="GO:0044780">
    <property type="term" value="P:bacterial-type flagellum assembly"/>
    <property type="evidence" value="ECO:0007669"/>
    <property type="project" value="InterPro"/>
</dbReference>
<dbReference type="RefSeq" id="WP_179634515.1">
    <property type="nucleotide sequence ID" value="NZ_JACCFH010000001.1"/>
</dbReference>
<dbReference type="GO" id="GO:0005198">
    <property type="term" value="F:structural molecule activity"/>
    <property type="evidence" value="ECO:0007669"/>
    <property type="project" value="UniProtKB-UniRule"/>
</dbReference>
<feature type="domain" description="Flagellar hook-associated protein 1 D2-like" evidence="9">
    <location>
        <begin position="359"/>
        <end position="429"/>
    </location>
</feature>
<dbReference type="InterPro" id="IPR002371">
    <property type="entry name" value="FlgK"/>
</dbReference>
<comment type="similarity">
    <text evidence="3 7">Belongs to the flagella basal body rod proteins family.</text>
</comment>
<evidence type="ECO:0000256" key="7">
    <source>
        <dbReference type="RuleBase" id="RU362065"/>
    </source>
</evidence>
<dbReference type="GO" id="GO:0005576">
    <property type="term" value="C:extracellular region"/>
    <property type="evidence" value="ECO:0007669"/>
    <property type="project" value="UniProtKB-SubCell"/>
</dbReference>
<evidence type="ECO:0000256" key="6">
    <source>
        <dbReference type="ARBA" id="ARBA00023143"/>
    </source>
</evidence>
<dbReference type="PRINTS" id="PR01005">
    <property type="entry name" value="FLGHOOKAP1"/>
</dbReference>
<evidence type="ECO:0000259" key="10">
    <source>
        <dbReference type="Pfam" id="PF22638"/>
    </source>
</evidence>
<dbReference type="NCBIfam" id="TIGR02492">
    <property type="entry name" value="flgK_ends"/>
    <property type="match status" value="1"/>
</dbReference>
<dbReference type="PANTHER" id="PTHR30033:SF1">
    <property type="entry name" value="FLAGELLAR HOOK-ASSOCIATED PROTEIN 1"/>
    <property type="match status" value="1"/>
</dbReference>
<evidence type="ECO:0000256" key="5">
    <source>
        <dbReference type="ARBA" id="ARBA00022525"/>
    </source>
</evidence>
<evidence type="ECO:0000259" key="9">
    <source>
        <dbReference type="Pfam" id="PF21158"/>
    </source>
</evidence>
<accession>A0A7Y9QYF4</accession>
<dbReference type="Proteomes" id="UP000518288">
    <property type="component" value="Unassembled WGS sequence"/>
</dbReference>
<name>A0A7Y9QYF4_9BURK</name>
<dbReference type="AlphaFoldDB" id="A0A7Y9QYF4"/>
<evidence type="ECO:0000313" key="12">
    <source>
        <dbReference type="Proteomes" id="UP000518288"/>
    </source>
</evidence>